<dbReference type="Pfam" id="PF22741">
    <property type="entry name" value="PTP-NADK"/>
    <property type="match status" value="1"/>
</dbReference>
<dbReference type="STRING" id="696762.PFRI_20820"/>
<name>A0A1L9NWR3_9RHOB</name>
<comment type="caution">
    <text evidence="2">The sequence shown here is derived from an EMBL/GenBank/DDBJ whole genome shotgun (WGS) entry which is preliminary data.</text>
</comment>
<reference evidence="2 3" key="1">
    <citation type="submission" date="2016-10" db="EMBL/GenBank/DDBJ databases">
        <title>Genome sequence of Planktotalea frisia SH6-1.</title>
        <authorList>
            <person name="Poehlein A."/>
            <person name="Bakenhus I."/>
            <person name="Voget S."/>
            <person name="Brinkhoff T."/>
            <person name="Simon M."/>
        </authorList>
    </citation>
    <scope>NUCLEOTIDE SEQUENCE [LARGE SCALE GENOMIC DNA]</scope>
    <source>
        <strain evidence="2 3">SH6-1</strain>
    </source>
</reference>
<evidence type="ECO:0000313" key="3">
    <source>
        <dbReference type="Proteomes" id="UP000184514"/>
    </source>
</evidence>
<dbReference type="OrthoDB" id="9814896at2"/>
<dbReference type="Gene3D" id="3.90.190.10">
    <property type="entry name" value="Protein tyrosine phosphatase superfamily"/>
    <property type="match status" value="1"/>
</dbReference>
<dbReference type="AlphaFoldDB" id="A0A1L9NWR3"/>
<dbReference type="InterPro" id="IPR055214">
    <property type="entry name" value="PTP-NADK"/>
</dbReference>
<feature type="domain" description="DSP-PTPase phosphatase fused to NAD+ Kinase" evidence="1">
    <location>
        <begin position="58"/>
        <end position="173"/>
    </location>
</feature>
<evidence type="ECO:0000259" key="1">
    <source>
        <dbReference type="Pfam" id="PF22741"/>
    </source>
</evidence>
<dbReference type="EMBL" id="MLCB01000135">
    <property type="protein sequence ID" value="OJI93699.1"/>
    <property type="molecule type" value="Genomic_DNA"/>
</dbReference>
<gene>
    <name evidence="2" type="ORF">PFRI_20820</name>
</gene>
<dbReference type="RefSeq" id="WP_072630639.1">
    <property type="nucleotide sequence ID" value="NZ_MLCB01000135.1"/>
</dbReference>
<dbReference type="InterPro" id="IPR029021">
    <property type="entry name" value="Prot-tyrosine_phosphatase-like"/>
</dbReference>
<dbReference type="Proteomes" id="UP000184514">
    <property type="component" value="Unassembled WGS sequence"/>
</dbReference>
<organism evidence="2 3">
    <name type="scientific">Planktotalea frisia</name>
    <dbReference type="NCBI Taxonomy" id="696762"/>
    <lineage>
        <taxon>Bacteria</taxon>
        <taxon>Pseudomonadati</taxon>
        <taxon>Pseudomonadota</taxon>
        <taxon>Alphaproteobacteria</taxon>
        <taxon>Rhodobacterales</taxon>
        <taxon>Paracoccaceae</taxon>
        <taxon>Planktotalea</taxon>
    </lineage>
</organism>
<sequence length="231" mass="27254">MLKKLAKTLDEKERQWRYSFGRNITDPVERRKSVWHYNMFDHAFLRAVWTNFYPVSKDVWRSNQPTHKRFMKYRDMGIRSVINLRGVDLQCHYLFEKESCDMLGIELHSTVLWARSAANRENIVAVIDLMRTVKKPMMFHCKSGADRAGFCAAMYQMIFDGVPVQKAREQLSLKFIHLKWGKTGVQDYILDVFEARQAKSDIDFETWIRTEYDNDVIQNGFDSKTPPVQIA</sequence>
<protein>
    <recommendedName>
        <fullName evidence="1">DSP-PTPase phosphatase fused to NAD+ Kinase domain-containing protein</fullName>
    </recommendedName>
</protein>
<accession>A0A1L9NWR3</accession>
<proteinExistence type="predicted"/>
<evidence type="ECO:0000313" key="2">
    <source>
        <dbReference type="EMBL" id="OJI93699.1"/>
    </source>
</evidence>
<dbReference type="SUPFAM" id="SSF52799">
    <property type="entry name" value="(Phosphotyrosine protein) phosphatases II"/>
    <property type="match status" value="1"/>
</dbReference>
<keyword evidence="3" id="KW-1185">Reference proteome</keyword>